<protein>
    <submittedName>
        <fullName evidence="2">Uncharacterized protein</fullName>
    </submittedName>
</protein>
<dbReference type="EMBL" id="JAHUTJ010040995">
    <property type="protein sequence ID" value="MED6279384.1"/>
    <property type="molecule type" value="Genomic_DNA"/>
</dbReference>
<reference evidence="2 3" key="1">
    <citation type="submission" date="2021-06" db="EMBL/GenBank/DDBJ databases">
        <authorList>
            <person name="Palmer J.M."/>
        </authorList>
    </citation>
    <scope>NUCLEOTIDE SEQUENCE [LARGE SCALE GENOMIC DNA]</scope>
    <source>
        <strain evidence="2 3">CL_MEX2019</strain>
        <tissue evidence="2">Muscle</tissue>
    </source>
</reference>
<dbReference type="Proteomes" id="UP001352852">
    <property type="component" value="Unassembled WGS sequence"/>
</dbReference>
<organism evidence="2 3">
    <name type="scientific">Characodon lateralis</name>
    <dbReference type="NCBI Taxonomy" id="208331"/>
    <lineage>
        <taxon>Eukaryota</taxon>
        <taxon>Metazoa</taxon>
        <taxon>Chordata</taxon>
        <taxon>Craniata</taxon>
        <taxon>Vertebrata</taxon>
        <taxon>Euteleostomi</taxon>
        <taxon>Actinopterygii</taxon>
        <taxon>Neopterygii</taxon>
        <taxon>Teleostei</taxon>
        <taxon>Neoteleostei</taxon>
        <taxon>Acanthomorphata</taxon>
        <taxon>Ovalentaria</taxon>
        <taxon>Atherinomorphae</taxon>
        <taxon>Cyprinodontiformes</taxon>
        <taxon>Goodeidae</taxon>
        <taxon>Characodon</taxon>
    </lineage>
</organism>
<evidence type="ECO:0000313" key="2">
    <source>
        <dbReference type="EMBL" id="MED6279384.1"/>
    </source>
</evidence>
<sequence length="115" mass="13135">MNGTAQTHFFRGPVLTDPGLFIKAEDLLHPSAPRCAQLKGAHYSRRGGLWKSRVLSGKANVPLRNLQLKEGGWRQEYFVRLRLCRHISKDLNISKRSNKRTNLRSTSLPWTPLTN</sequence>
<name>A0ABU7E0G4_9TELE</name>
<keyword evidence="3" id="KW-1185">Reference proteome</keyword>
<evidence type="ECO:0000256" key="1">
    <source>
        <dbReference type="SAM" id="MobiDB-lite"/>
    </source>
</evidence>
<proteinExistence type="predicted"/>
<feature type="compositionally biased region" description="Polar residues" evidence="1">
    <location>
        <begin position="103"/>
        <end position="115"/>
    </location>
</feature>
<comment type="caution">
    <text evidence="2">The sequence shown here is derived from an EMBL/GenBank/DDBJ whole genome shotgun (WGS) entry which is preliminary data.</text>
</comment>
<feature type="region of interest" description="Disordered" evidence="1">
    <location>
        <begin position="96"/>
        <end position="115"/>
    </location>
</feature>
<accession>A0ABU7E0G4</accession>
<evidence type="ECO:0000313" key="3">
    <source>
        <dbReference type="Proteomes" id="UP001352852"/>
    </source>
</evidence>
<gene>
    <name evidence="2" type="ORF">CHARACLAT_000212</name>
</gene>